<dbReference type="HAMAP" id="MF_00156">
    <property type="entry name" value="PanB"/>
    <property type="match status" value="1"/>
</dbReference>
<comment type="pathway">
    <text evidence="1 7">Cofactor biosynthesis; (R)-pantothenate biosynthesis; (R)-pantoate from 3-methyl-2-oxobutanoate: step 1/2.</text>
</comment>
<keyword evidence="4 7" id="KW-0566">Pantothenate biosynthesis</keyword>
<keyword evidence="5 7" id="KW-0808">Transferase</keyword>
<dbReference type="AlphaFoldDB" id="A0A4R6BSD0"/>
<feature type="binding site" evidence="7 9">
    <location>
        <begin position="43"/>
        <end position="44"/>
    </location>
    <ligand>
        <name>3-methyl-2-oxobutanoate</name>
        <dbReference type="ChEBI" id="CHEBI:11851"/>
    </ligand>
</feature>
<keyword evidence="7" id="KW-0963">Cytoplasm</keyword>
<dbReference type="InterPro" id="IPR003700">
    <property type="entry name" value="Pantoate_hydroxy_MeTrfase"/>
</dbReference>
<evidence type="ECO:0000256" key="7">
    <source>
        <dbReference type="HAMAP-Rule" id="MF_00156"/>
    </source>
</evidence>
<dbReference type="GO" id="GO:0005737">
    <property type="term" value="C:cytoplasm"/>
    <property type="evidence" value="ECO:0007669"/>
    <property type="project" value="UniProtKB-SubCell"/>
</dbReference>
<evidence type="ECO:0000256" key="9">
    <source>
        <dbReference type="PIRSR" id="PIRSR000388-2"/>
    </source>
</evidence>
<comment type="cofactor">
    <cofactor evidence="7 10">
        <name>Mg(2+)</name>
        <dbReference type="ChEBI" id="CHEBI:18420"/>
    </cofactor>
    <text evidence="7 10">Binds 1 Mg(2+) ion per subunit.</text>
</comment>
<comment type="subcellular location">
    <subcellularLocation>
        <location evidence="7">Cytoplasm</location>
    </subcellularLocation>
</comment>
<comment type="caution">
    <text evidence="11">The sequence shown here is derived from an EMBL/GenBank/DDBJ whole genome shotgun (WGS) entry which is preliminary data.</text>
</comment>
<organism evidence="11 12">
    <name type="scientific">Macrococcus lamae</name>
    <dbReference type="NCBI Taxonomy" id="198484"/>
    <lineage>
        <taxon>Bacteria</taxon>
        <taxon>Bacillati</taxon>
        <taxon>Bacillota</taxon>
        <taxon>Bacilli</taxon>
        <taxon>Bacillales</taxon>
        <taxon>Staphylococcaceae</taxon>
        <taxon>Macrococcus</taxon>
    </lineage>
</organism>
<evidence type="ECO:0000256" key="3">
    <source>
        <dbReference type="ARBA" id="ARBA00011424"/>
    </source>
</evidence>
<dbReference type="Proteomes" id="UP000294802">
    <property type="component" value="Unassembled WGS sequence"/>
</dbReference>
<feature type="binding site" evidence="7 10">
    <location>
        <position position="82"/>
    </location>
    <ligand>
        <name>Mg(2+)</name>
        <dbReference type="ChEBI" id="CHEBI:18420"/>
    </ligand>
</feature>
<accession>A0A4R6BSD0</accession>
<dbReference type="SUPFAM" id="SSF51621">
    <property type="entry name" value="Phosphoenolpyruvate/pyruvate domain"/>
    <property type="match status" value="1"/>
</dbReference>
<dbReference type="GO" id="GO:0032259">
    <property type="term" value="P:methylation"/>
    <property type="evidence" value="ECO:0007669"/>
    <property type="project" value="UniProtKB-KW"/>
</dbReference>
<dbReference type="CDD" id="cd06557">
    <property type="entry name" value="KPHMT-like"/>
    <property type="match status" value="1"/>
</dbReference>
<dbReference type="PANTHER" id="PTHR20881:SF0">
    <property type="entry name" value="3-METHYL-2-OXOBUTANOATE HYDROXYMETHYLTRANSFERASE"/>
    <property type="match status" value="1"/>
</dbReference>
<gene>
    <name evidence="7 11" type="primary">panB</name>
    <name evidence="11" type="ORF">ERX29_10180</name>
</gene>
<dbReference type="EMBL" id="SCWB01000021">
    <property type="protein sequence ID" value="TDM05268.1"/>
    <property type="molecule type" value="Genomic_DNA"/>
</dbReference>
<evidence type="ECO:0000256" key="6">
    <source>
        <dbReference type="ARBA" id="ARBA00056497"/>
    </source>
</evidence>
<evidence type="ECO:0000256" key="8">
    <source>
        <dbReference type="PIRSR" id="PIRSR000388-1"/>
    </source>
</evidence>
<evidence type="ECO:0000256" key="1">
    <source>
        <dbReference type="ARBA" id="ARBA00005033"/>
    </source>
</evidence>
<dbReference type="GO" id="GO:0008168">
    <property type="term" value="F:methyltransferase activity"/>
    <property type="evidence" value="ECO:0007669"/>
    <property type="project" value="UniProtKB-KW"/>
</dbReference>
<evidence type="ECO:0000256" key="10">
    <source>
        <dbReference type="PIRSR" id="PIRSR000388-3"/>
    </source>
</evidence>
<dbReference type="GO" id="GO:0000287">
    <property type="term" value="F:magnesium ion binding"/>
    <property type="evidence" value="ECO:0007669"/>
    <property type="project" value="TreeGrafter"/>
</dbReference>
<feature type="binding site" evidence="7 9">
    <location>
        <position position="82"/>
    </location>
    <ligand>
        <name>3-methyl-2-oxobutanoate</name>
        <dbReference type="ChEBI" id="CHEBI:11851"/>
    </ligand>
</feature>
<dbReference type="Gene3D" id="3.20.20.60">
    <property type="entry name" value="Phosphoenolpyruvate-binding domains"/>
    <property type="match status" value="1"/>
</dbReference>
<dbReference type="PANTHER" id="PTHR20881">
    <property type="entry name" value="3-METHYL-2-OXOBUTANOATE HYDROXYMETHYLTRANSFERASE"/>
    <property type="match status" value="1"/>
</dbReference>
<evidence type="ECO:0000256" key="5">
    <source>
        <dbReference type="ARBA" id="ARBA00022679"/>
    </source>
</evidence>
<evidence type="ECO:0000313" key="11">
    <source>
        <dbReference type="EMBL" id="TDM05268.1"/>
    </source>
</evidence>
<reference evidence="11 12" key="1">
    <citation type="submission" date="2019-01" db="EMBL/GenBank/DDBJ databases">
        <title>Draft genome sequences of the type strains of six Macrococcus species.</title>
        <authorList>
            <person name="Mazhar S."/>
            <person name="Altermann E."/>
            <person name="Hill C."/>
            <person name="Mcauliffe O."/>
        </authorList>
    </citation>
    <scope>NUCLEOTIDE SEQUENCE [LARGE SCALE GENOMIC DNA]</scope>
    <source>
        <strain evidence="11 12">CCM4815</strain>
    </source>
</reference>
<feature type="active site" description="Proton acceptor" evidence="7 8">
    <location>
        <position position="179"/>
    </location>
</feature>
<dbReference type="GO" id="GO:0015940">
    <property type="term" value="P:pantothenate biosynthetic process"/>
    <property type="evidence" value="ECO:0007669"/>
    <property type="project" value="UniProtKB-UniRule"/>
</dbReference>
<evidence type="ECO:0000256" key="2">
    <source>
        <dbReference type="ARBA" id="ARBA00008676"/>
    </source>
</evidence>
<evidence type="ECO:0000313" key="12">
    <source>
        <dbReference type="Proteomes" id="UP000294802"/>
    </source>
</evidence>
<dbReference type="NCBIfam" id="TIGR00222">
    <property type="entry name" value="panB"/>
    <property type="match status" value="1"/>
</dbReference>
<dbReference type="EC" id="2.1.2.11" evidence="7"/>
<protein>
    <recommendedName>
        <fullName evidence="7">3-methyl-2-oxobutanoate hydroxymethyltransferase</fullName>
        <ecNumber evidence="7">2.1.2.11</ecNumber>
    </recommendedName>
    <alternativeName>
        <fullName evidence="7">Ketopantoate hydroxymethyltransferase</fullName>
        <shortName evidence="7">KPHMT</shortName>
    </alternativeName>
</protein>
<keyword evidence="12" id="KW-1185">Reference proteome</keyword>
<dbReference type="RefSeq" id="WP_133444566.1">
    <property type="nucleotide sequence ID" value="NZ_SCWB01000021.1"/>
</dbReference>
<feature type="binding site" evidence="7 10">
    <location>
        <position position="43"/>
    </location>
    <ligand>
        <name>Mg(2+)</name>
        <dbReference type="ChEBI" id="CHEBI:18420"/>
    </ligand>
</feature>
<dbReference type="OrthoDB" id="9781789at2"/>
<dbReference type="NCBIfam" id="NF001452">
    <property type="entry name" value="PRK00311.1"/>
    <property type="match status" value="1"/>
</dbReference>
<keyword evidence="7 10" id="KW-0460">Magnesium</keyword>
<keyword evidence="11" id="KW-0489">Methyltransferase</keyword>
<dbReference type="FunFam" id="3.20.20.60:FF:000003">
    <property type="entry name" value="3-methyl-2-oxobutanoate hydroxymethyltransferase"/>
    <property type="match status" value="1"/>
</dbReference>
<dbReference type="InterPro" id="IPR040442">
    <property type="entry name" value="Pyrv_kinase-like_dom_sf"/>
</dbReference>
<comment type="function">
    <text evidence="6 7">Catalyzes the reversible reaction in which hydroxymethyl group from 5,10-methylenetetrahydrofolate is transferred onto alpha-ketoisovalerate to form ketopantoate.</text>
</comment>
<keyword evidence="7 10" id="KW-0479">Metal-binding</keyword>
<comment type="subunit">
    <text evidence="3 7">Homodecamer; pentamer of dimers.</text>
</comment>
<proteinExistence type="inferred from homology"/>
<feature type="binding site" evidence="7 9">
    <location>
        <position position="112"/>
    </location>
    <ligand>
        <name>3-methyl-2-oxobutanoate</name>
        <dbReference type="ChEBI" id="CHEBI:11851"/>
    </ligand>
</feature>
<feature type="binding site" evidence="7 10">
    <location>
        <position position="114"/>
    </location>
    <ligand>
        <name>Mg(2+)</name>
        <dbReference type="ChEBI" id="CHEBI:18420"/>
    </ligand>
</feature>
<dbReference type="UniPathway" id="UPA00028">
    <property type="reaction ID" value="UER00003"/>
</dbReference>
<name>A0A4R6BSD0_9STAP</name>
<dbReference type="PIRSF" id="PIRSF000388">
    <property type="entry name" value="Pantoate_hydroxy_MeTrfase"/>
    <property type="match status" value="1"/>
</dbReference>
<dbReference type="Pfam" id="PF02548">
    <property type="entry name" value="Pantoate_transf"/>
    <property type="match status" value="1"/>
</dbReference>
<sequence>MLILKDLQQMKHNQIKLTMMTAYDYPSAKQVEAAGIDMILVGDSLGMTVLGYDSTVYVTMEDMIHHTKAVRRGAPDTFTIIDMPFGSVGISDDRDICNAVRLYRESGAQAVKAEGGHLTTFIYNCTKIGVPVVAHLGLTPQSAGITGYAVQAKTKDAALQLITDSKAVEEAGAVMLVLEAVPSDLASHISRLLSIPVIGIGAGRDTDGQVLVYHDVLNYATDRKPKFVKQYGDFSNGVTALSHYNHEVKEGLFPTEEFIYKTKIMDEVEND</sequence>
<evidence type="ECO:0000256" key="4">
    <source>
        <dbReference type="ARBA" id="ARBA00022655"/>
    </source>
</evidence>
<comment type="similarity">
    <text evidence="2 7">Belongs to the PanB family.</text>
</comment>
<dbReference type="InterPro" id="IPR015813">
    <property type="entry name" value="Pyrv/PenolPyrv_kinase-like_dom"/>
</dbReference>
<comment type="catalytic activity">
    <reaction evidence="7">
        <text>(6R)-5,10-methylene-5,6,7,8-tetrahydrofolate + 3-methyl-2-oxobutanoate + H2O = 2-dehydropantoate + (6S)-5,6,7,8-tetrahydrofolate</text>
        <dbReference type="Rhea" id="RHEA:11824"/>
        <dbReference type="ChEBI" id="CHEBI:11561"/>
        <dbReference type="ChEBI" id="CHEBI:11851"/>
        <dbReference type="ChEBI" id="CHEBI:15377"/>
        <dbReference type="ChEBI" id="CHEBI:15636"/>
        <dbReference type="ChEBI" id="CHEBI:57453"/>
        <dbReference type="EC" id="2.1.2.11"/>
    </reaction>
</comment>
<dbReference type="GO" id="GO:0003864">
    <property type="term" value="F:3-methyl-2-oxobutanoate hydroxymethyltransferase activity"/>
    <property type="evidence" value="ECO:0007669"/>
    <property type="project" value="UniProtKB-UniRule"/>
</dbReference>